<dbReference type="Pfam" id="PF03358">
    <property type="entry name" value="FMN_red"/>
    <property type="match status" value="1"/>
</dbReference>
<dbReference type="NCBIfam" id="TIGR01755">
    <property type="entry name" value="flav_wrbA"/>
    <property type="match status" value="1"/>
</dbReference>
<sequence>MHKVLILYYSRHGHTRQMARLIARGVETVDGCEALLRTVPSVTTTEQAATTGDSADGGDPIVTLEELETCHGLILGSPTRFGHMASPLKYFLETTSALWMSGALAGKPAGVFTSTGTLHGGQEATLLSMMLPLLHHGMLITGLPYSETELIHTESGGTPYGASHTAGSDNSQPISESEKKLCIAQGKRIAQLSKKLAAS</sequence>
<dbReference type="NCBIfam" id="NF002999">
    <property type="entry name" value="PRK03767.1"/>
    <property type="match status" value="1"/>
</dbReference>
<accession>A0A2K9ADW7</accession>
<dbReference type="Proteomes" id="UP000232693">
    <property type="component" value="Chromosome"/>
</dbReference>
<dbReference type="PANTHER" id="PTHR30546">
    <property type="entry name" value="FLAVODOXIN-RELATED PROTEIN WRBA-RELATED"/>
    <property type="match status" value="1"/>
</dbReference>
<dbReference type="InterPro" id="IPR029039">
    <property type="entry name" value="Flavoprotein-like_sf"/>
</dbReference>
<evidence type="ECO:0000256" key="4">
    <source>
        <dbReference type="ARBA" id="ARBA00022643"/>
    </source>
</evidence>
<reference evidence="6 7" key="1">
    <citation type="submission" date="2017-12" db="EMBL/GenBank/DDBJ databases">
        <title>Kangiella profundi FT102 completed genome.</title>
        <authorList>
            <person name="Xu J."/>
            <person name="Wang J."/>
            <person name="Lu Y."/>
        </authorList>
    </citation>
    <scope>NUCLEOTIDE SEQUENCE [LARGE SCALE GENOMIC DNA]</scope>
    <source>
        <strain evidence="6 7">FT102</strain>
    </source>
</reference>
<proteinExistence type="inferred from homology"/>
<dbReference type="GO" id="GO:0003955">
    <property type="term" value="F:NAD(P)H dehydrogenase (quinone) activity"/>
    <property type="evidence" value="ECO:0007669"/>
    <property type="project" value="InterPro"/>
</dbReference>
<dbReference type="SUPFAM" id="SSF52218">
    <property type="entry name" value="Flavoproteins"/>
    <property type="match status" value="1"/>
</dbReference>
<dbReference type="PROSITE" id="PS00201">
    <property type="entry name" value="FLAVODOXIN"/>
    <property type="match status" value="1"/>
</dbReference>
<evidence type="ECO:0000256" key="1">
    <source>
        <dbReference type="ARBA" id="ARBA00001917"/>
    </source>
</evidence>
<dbReference type="RefSeq" id="WP_106646451.1">
    <property type="nucleotide sequence ID" value="NZ_BMGO01000002.1"/>
</dbReference>
<evidence type="ECO:0000256" key="3">
    <source>
        <dbReference type="ARBA" id="ARBA00022630"/>
    </source>
</evidence>
<dbReference type="AlphaFoldDB" id="A0A2K9ADW7"/>
<dbReference type="PROSITE" id="PS50902">
    <property type="entry name" value="FLAVODOXIN_LIKE"/>
    <property type="match status" value="1"/>
</dbReference>
<comment type="similarity">
    <text evidence="2">Belongs to the WrbA family.</text>
</comment>
<evidence type="ECO:0000313" key="6">
    <source>
        <dbReference type="EMBL" id="AUD78586.1"/>
    </source>
</evidence>
<keyword evidence="4" id="KW-0288">FMN</keyword>
<evidence type="ECO:0000313" key="7">
    <source>
        <dbReference type="Proteomes" id="UP000232693"/>
    </source>
</evidence>
<gene>
    <name evidence="6" type="ORF">CW740_04675</name>
</gene>
<dbReference type="InterPro" id="IPR010089">
    <property type="entry name" value="Flavoprotein_WrbA-like"/>
</dbReference>
<dbReference type="GO" id="GO:0010181">
    <property type="term" value="F:FMN binding"/>
    <property type="evidence" value="ECO:0007669"/>
    <property type="project" value="InterPro"/>
</dbReference>
<keyword evidence="3" id="KW-0285">Flavoprotein</keyword>
<dbReference type="Gene3D" id="3.40.50.360">
    <property type="match status" value="1"/>
</dbReference>
<dbReference type="KEGG" id="kpd:CW740_04675"/>
<dbReference type="GO" id="GO:0009055">
    <property type="term" value="F:electron transfer activity"/>
    <property type="evidence" value="ECO:0007669"/>
    <property type="project" value="InterPro"/>
</dbReference>
<keyword evidence="7" id="KW-1185">Reference proteome</keyword>
<dbReference type="InterPro" id="IPR008254">
    <property type="entry name" value="Flavodoxin/NO_synth"/>
</dbReference>
<dbReference type="OrthoDB" id="9801479at2"/>
<evidence type="ECO:0000256" key="5">
    <source>
        <dbReference type="SAM" id="MobiDB-lite"/>
    </source>
</evidence>
<organism evidence="6 7">
    <name type="scientific">Kangiella profundi</name>
    <dbReference type="NCBI Taxonomy" id="1561924"/>
    <lineage>
        <taxon>Bacteria</taxon>
        <taxon>Pseudomonadati</taxon>
        <taxon>Pseudomonadota</taxon>
        <taxon>Gammaproteobacteria</taxon>
        <taxon>Kangiellales</taxon>
        <taxon>Kangiellaceae</taxon>
        <taxon>Kangiella</taxon>
    </lineage>
</organism>
<name>A0A2K9ADW7_9GAMM</name>
<feature type="compositionally biased region" description="Polar residues" evidence="5">
    <location>
        <begin position="165"/>
        <end position="175"/>
    </location>
</feature>
<dbReference type="InterPro" id="IPR001226">
    <property type="entry name" value="Flavodoxin_CS"/>
</dbReference>
<dbReference type="PANTHER" id="PTHR30546:SF23">
    <property type="entry name" value="FLAVOPROTEIN-LIKE PROTEIN YCP4-RELATED"/>
    <property type="match status" value="1"/>
</dbReference>
<dbReference type="InterPro" id="IPR005025">
    <property type="entry name" value="FMN_Rdtase-like_dom"/>
</dbReference>
<protein>
    <submittedName>
        <fullName evidence="6">NAD(P)H-quinone oxidoreductase</fullName>
    </submittedName>
</protein>
<evidence type="ECO:0000256" key="2">
    <source>
        <dbReference type="ARBA" id="ARBA00006961"/>
    </source>
</evidence>
<dbReference type="EMBL" id="CP025120">
    <property type="protein sequence ID" value="AUD78586.1"/>
    <property type="molecule type" value="Genomic_DNA"/>
</dbReference>
<feature type="region of interest" description="Disordered" evidence="5">
    <location>
        <begin position="154"/>
        <end position="178"/>
    </location>
</feature>
<dbReference type="GO" id="GO:0016020">
    <property type="term" value="C:membrane"/>
    <property type="evidence" value="ECO:0007669"/>
    <property type="project" value="TreeGrafter"/>
</dbReference>
<comment type="cofactor">
    <cofactor evidence="1">
        <name>FMN</name>
        <dbReference type="ChEBI" id="CHEBI:58210"/>
    </cofactor>
</comment>
<dbReference type="FunFam" id="3.40.50.360:FF:000001">
    <property type="entry name" value="NAD(P)H dehydrogenase (Quinone) FQR1-like"/>
    <property type="match status" value="1"/>
</dbReference>